<dbReference type="InterPro" id="IPR000182">
    <property type="entry name" value="GNAT_dom"/>
</dbReference>
<dbReference type="KEGG" id="psl:Psta_3543"/>
<dbReference type="OrthoDB" id="9792929at2"/>
<reference evidence="4 5" key="1">
    <citation type="journal article" date="2009" name="Stand. Genomic Sci.">
        <title>Complete genome sequence of Pirellula staleyi type strain (ATCC 27377).</title>
        <authorList>
            <person name="Clum A."/>
            <person name="Tindall B.J."/>
            <person name="Sikorski J."/>
            <person name="Ivanova N."/>
            <person name="Mavrommatis K."/>
            <person name="Lucas S."/>
            <person name="Glavina del Rio T."/>
            <person name="Nolan M."/>
            <person name="Chen F."/>
            <person name="Tice H."/>
            <person name="Pitluck S."/>
            <person name="Cheng J.F."/>
            <person name="Chertkov O."/>
            <person name="Brettin T."/>
            <person name="Han C."/>
            <person name="Detter J.C."/>
            <person name="Kuske C."/>
            <person name="Bruce D."/>
            <person name="Goodwin L."/>
            <person name="Ovchinikova G."/>
            <person name="Pati A."/>
            <person name="Mikhailova N."/>
            <person name="Chen A."/>
            <person name="Palaniappan K."/>
            <person name="Land M."/>
            <person name="Hauser L."/>
            <person name="Chang Y.J."/>
            <person name="Jeffries C.D."/>
            <person name="Chain P."/>
            <person name="Rohde M."/>
            <person name="Goker M."/>
            <person name="Bristow J."/>
            <person name="Eisen J.A."/>
            <person name="Markowitz V."/>
            <person name="Hugenholtz P."/>
            <person name="Kyrpides N.C."/>
            <person name="Klenk H.P."/>
            <person name="Lapidus A."/>
        </authorList>
    </citation>
    <scope>NUCLEOTIDE SEQUENCE [LARGE SCALE GENOMIC DNA]</scope>
    <source>
        <strain evidence="5">ATCC 27377 / DSM 6068 / ICPB 4128</strain>
    </source>
</reference>
<feature type="domain" description="N-acetyltransferase" evidence="3">
    <location>
        <begin position="31"/>
        <end position="160"/>
    </location>
</feature>
<dbReference type="CDD" id="cd04301">
    <property type="entry name" value="NAT_SF"/>
    <property type="match status" value="1"/>
</dbReference>
<evidence type="ECO:0000256" key="1">
    <source>
        <dbReference type="ARBA" id="ARBA00022679"/>
    </source>
</evidence>
<organism evidence="4 5">
    <name type="scientific">Pirellula staleyi (strain ATCC 27377 / DSM 6068 / ICPB 4128)</name>
    <name type="common">Pirella staleyi</name>
    <dbReference type="NCBI Taxonomy" id="530564"/>
    <lineage>
        <taxon>Bacteria</taxon>
        <taxon>Pseudomonadati</taxon>
        <taxon>Planctomycetota</taxon>
        <taxon>Planctomycetia</taxon>
        <taxon>Pirellulales</taxon>
        <taxon>Pirellulaceae</taxon>
        <taxon>Pirellula</taxon>
    </lineage>
</organism>
<dbReference type="PANTHER" id="PTHR43877">
    <property type="entry name" value="AMINOALKYLPHOSPHONATE N-ACETYLTRANSFERASE-RELATED-RELATED"/>
    <property type="match status" value="1"/>
</dbReference>
<dbReference type="Gene3D" id="3.40.630.30">
    <property type="match status" value="1"/>
</dbReference>
<dbReference type="Proteomes" id="UP000001887">
    <property type="component" value="Chromosome"/>
</dbReference>
<keyword evidence="1 4" id="KW-0808">Transferase</keyword>
<keyword evidence="2" id="KW-0012">Acyltransferase</keyword>
<dbReference type="PANTHER" id="PTHR43877:SF2">
    <property type="entry name" value="AMINOALKYLPHOSPHONATE N-ACETYLTRANSFERASE-RELATED"/>
    <property type="match status" value="1"/>
</dbReference>
<dbReference type="eggNOG" id="COG0456">
    <property type="taxonomic scope" value="Bacteria"/>
</dbReference>
<evidence type="ECO:0000313" key="5">
    <source>
        <dbReference type="Proteomes" id="UP000001887"/>
    </source>
</evidence>
<gene>
    <name evidence="4" type="ordered locus">Psta_3543</name>
</gene>
<dbReference type="EMBL" id="CP001848">
    <property type="protein sequence ID" value="ADB18204.1"/>
    <property type="molecule type" value="Genomic_DNA"/>
</dbReference>
<dbReference type="SUPFAM" id="SSF55729">
    <property type="entry name" value="Acyl-CoA N-acyltransferases (Nat)"/>
    <property type="match status" value="1"/>
</dbReference>
<evidence type="ECO:0000313" key="4">
    <source>
        <dbReference type="EMBL" id="ADB18204.1"/>
    </source>
</evidence>
<dbReference type="AlphaFoldDB" id="D2QYP5"/>
<dbReference type="STRING" id="530564.Psta_3543"/>
<dbReference type="InterPro" id="IPR016181">
    <property type="entry name" value="Acyl_CoA_acyltransferase"/>
</dbReference>
<name>D2QYP5_PIRSD</name>
<dbReference type="HOGENOM" id="CLU_1640695_0_0_0"/>
<proteinExistence type="predicted"/>
<protein>
    <submittedName>
        <fullName evidence="4">GCN5-related N-acetyltransferase</fullName>
    </submittedName>
</protein>
<accession>D2QYP5</accession>
<dbReference type="GO" id="GO:0016747">
    <property type="term" value="F:acyltransferase activity, transferring groups other than amino-acyl groups"/>
    <property type="evidence" value="ECO:0007669"/>
    <property type="project" value="InterPro"/>
</dbReference>
<evidence type="ECO:0000256" key="2">
    <source>
        <dbReference type="ARBA" id="ARBA00023315"/>
    </source>
</evidence>
<dbReference type="InterPro" id="IPR050832">
    <property type="entry name" value="Bact_Acetyltransf"/>
</dbReference>
<evidence type="ECO:0000259" key="3">
    <source>
        <dbReference type="PROSITE" id="PS51186"/>
    </source>
</evidence>
<sequence>MLSIRLANLDDAADEQIAVELLDMYCRDEMGDSKPLSEHARASLFPGLREHGGGVVLIAFETSDPHHPLPVGLAICLVGFSSFRGSKLLNIHDVAVSPAARGQGVGRQLMQAIESEARARCCTKITLEVRSDNLRAQKLYEQVGYHAAEPQQWFWSKILD</sequence>
<dbReference type="Pfam" id="PF00583">
    <property type="entry name" value="Acetyltransf_1"/>
    <property type="match status" value="1"/>
</dbReference>
<dbReference type="PROSITE" id="PS51186">
    <property type="entry name" value="GNAT"/>
    <property type="match status" value="1"/>
</dbReference>
<keyword evidence="5" id="KW-1185">Reference proteome</keyword>